<dbReference type="SUPFAM" id="SSF69318">
    <property type="entry name" value="Integrin alpha N-terminal domain"/>
    <property type="match status" value="2"/>
</dbReference>
<dbReference type="Gene3D" id="2.40.128.340">
    <property type="match status" value="3"/>
</dbReference>
<keyword evidence="5" id="KW-1185">Reference proteome</keyword>
<dbReference type="Pfam" id="PF13517">
    <property type="entry name" value="FG-GAP_3"/>
    <property type="match status" value="2"/>
</dbReference>
<comment type="caution">
    <text evidence="4">The sequence shown here is derived from an EMBL/GenBank/DDBJ whole genome shotgun (WGS) entry which is preliminary data.</text>
</comment>
<proteinExistence type="predicted"/>
<feature type="chain" id="PRO_5045829756" description="VCBS repeat-containing protein" evidence="3">
    <location>
        <begin position="17"/>
        <end position="1638"/>
    </location>
</feature>
<evidence type="ECO:0000256" key="3">
    <source>
        <dbReference type="SAM" id="SignalP"/>
    </source>
</evidence>
<dbReference type="PANTHER" id="PTHR46580">
    <property type="entry name" value="SENSOR KINASE-RELATED"/>
    <property type="match status" value="1"/>
</dbReference>
<feature type="region of interest" description="Disordered" evidence="2">
    <location>
        <begin position="17"/>
        <end position="61"/>
    </location>
</feature>
<protein>
    <recommendedName>
        <fullName evidence="6">VCBS repeat-containing protein</fullName>
    </recommendedName>
</protein>
<dbReference type="Pfam" id="PF08310">
    <property type="entry name" value="LGFP"/>
    <property type="match status" value="4"/>
</dbReference>
<sequence>MVMSAGLLSLAPSGFAVPAAPATPEADAPLTPQSERDAKVTAQALKEAKETGKPVEIPSRRTETDEVFINPDGTARVDRSILPVRVRKGSKLVDIDPNLAAGTDGRLAPKASAMAVSFSGGGDDVFATMIREGRTVTLTWPHGKLPKPTVSGRTATYANVLPGVDLTATADDVSFSHALVVKTPAAAKNPAVRSVDFGLKTRGLQVTQGEAGELLAKNPSRDAVFAAPQPHMWDSAGSETSTAIDPKTPKAAKPAAARSLQDTLTGAVEGSNRAKLGVKLGAGKVTLTPDTKLLDDPKTVFPVVIDPKWAPDAWKNAWSVAYKHSAYPGTENTVYYNGGTLSDHARVGVSIDGDNGGTVRANTYFRIPIGNLAGKDIIKSTLRIQQTHAGSWSCSSGDVQVKTIGNNLPTNITWNNQPAWGALVDSSGESYGGRNCPSDTAGLVEFDVTGGISDAVDDKWGSWSFVLTSKSNAVDVSWRKFNPNSARVSTFYNTLPSRPTLSIDPSLPCAGGIIGTTDEIVLNASKFEDDENDDLDVEFKWAQNGQPAKTVSRNASSGGTAQLRIPAGTTLPSATFWYEAVVKDGVGNSPRAGRCYFTYDRTGPKNPPKVSSSDWPENLGKGCTPDLPAGTPCSKKARTTGSFTFAANPASGETNDIVEYVWWTDYDTKEKPVKPASTGGSVTVSVKPMANGPQYLYVRSEDAANNRSRVKAYLFIPSRSDKRDKLGDLNGDDMVDLVTLDPGAGTLWSYPSRGDGTFGTGMSAKDESFASGTVSVGGSWDDDDYYEDLVSLQPAEDDPSTYELWAYRGNGGGKLLTGENDRQNLTIATNNCYNPARSDCDNHWAKGAEIVSVPSLSDDDGAPYGGPDGVIDERDFPDLLVKEGANLWLYLGSRSGGMLDNFTGPIALGNADWQDMTIMTPGDLNKDGLPEIWARDKVKGTIHQYTSKRTTVPGQGGVLADLTVYGEAAARQASIATGFKAADVPSLSTTGDFENDGFADLWSRDGLGRAYVYSGQAPVNGQSFKAARYITTTGYDWNECKPFAPATGTTQIQVCGPILGKYEALGGPAVFGKPTSAVTNVSDGGRYVNFAQPGTTATDRAISWSKNTGAWSVANGVFSRWVTAGRETGTLGYPTADERQTGVQGGTFITFSKAGKAGAIYWRDGIGSEMITGAIYNQYVKLGGVRVYGYPTGDAVATTGVTGLVQHFRSGTSATDNHSFYYSAATGAAPVSGAIRTHWLSKGGHTGTLGFPASAEYSVYGGRRTTFKNGYIRWNRQTAHVAEHAWTDRTAHLRTDLAGDYDGDGKTDIFTVYDYEKGGIGLYVAKANNNDGHNPPQEYFATDDPGDWYYDSSKWAAGDFNGDGRDDLVGFYGYGTGAVRAYSFLSQASGGPVRRTSIDLPTGQWDWSKSTMLAGDLNGDGRDDLAFVYDHGNGVLGVKRALSKADGTFENPVESFRTAATWWYAASASYTMGDTNGDGRDDIVALYGYANGEARLFTFAAKADGHLSNYVGSWSAPAGVWERSRAKLTTGDFNKDGRDDLAVMYGYDDGRTDTRIFHARADGGFDGFVTPYSSLPGGWYSSSTGNLVTGDMNADGYPDITTSYNYANGETWVFTFHGNAAGTVDRPARGWYVRPGVW</sequence>
<evidence type="ECO:0000256" key="2">
    <source>
        <dbReference type="SAM" id="MobiDB-lite"/>
    </source>
</evidence>
<dbReference type="PANTHER" id="PTHR46580:SF4">
    <property type="entry name" value="ATP_GTP-BINDING PROTEIN"/>
    <property type="match status" value="1"/>
</dbReference>
<dbReference type="InterPro" id="IPR028994">
    <property type="entry name" value="Integrin_alpha_N"/>
</dbReference>
<keyword evidence="1 3" id="KW-0732">Signal</keyword>
<accession>A0ABQ3P1P6</accession>
<dbReference type="NCBIfam" id="NF033679">
    <property type="entry name" value="DNRLRE_dom"/>
    <property type="match status" value="1"/>
</dbReference>
<organism evidence="4 5">
    <name type="scientific">Streptomyces hydrogenans</name>
    <dbReference type="NCBI Taxonomy" id="1873719"/>
    <lineage>
        <taxon>Bacteria</taxon>
        <taxon>Bacillati</taxon>
        <taxon>Actinomycetota</taxon>
        <taxon>Actinomycetes</taxon>
        <taxon>Kitasatosporales</taxon>
        <taxon>Streptomycetaceae</taxon>
        <taxon>Streptomyces</taxon>
    </lineage>
</organism>
<evidence type="ECO:0000313" key="4">
    <source>
        <dbReference type="EMBL" id="GHI18943.1"/>
    </source>
</evidence>
<feature type="compositionally biased region" description="Basic and acidic residues" evidence="2">
    <location>
        <begin position="46"/>
        <end position="61"/>
    </location>
</feature>
<evidence type="ECO:0000256" key="1">
    <source>
        <dbReference type="ARBA" id="ARBA00022729"/>
    </source>
</evidence>
<gene>
    <name evidence="4" type="ORF">Shyd_03140</name>
</gene>
<reference evidence="4" key="1">
    <citation type="submission" date="2024-05" db="EMBL/GenBank/DDBJ databases">
        <title>Whole genome shotgun sequence of Streptomyces hydrogenans NBRC 13475.</title>
        <authorList>
            <person name="Komaki H."/>
            <person name="Tamura T."/>
        </authorList>
    </citation>
    <scope>NUCLEOTIDE SEQUENCE</scope>
    <source>
        <strain evidence="4">NBRC 13475</strain>
    </source>
</reference>
<feature type="compositionally biased region" description="Low complexity" evidence="2">
    <location>
        <begin position="17"/>
        <end position="32"/>
    </location>
</feature>
<evidence type="ECO:0008006" key="6">
    <source>
        <dbReference type="Google" id="ProtNLM"/>
    </source>
</evidence>
<evidence type="ECO:0000313" key="5">
    <source>
        <dbReference type="Proteomes" id="UP001052739"/>
    </source>
</evidence>
<dbReference type="InterPro" id="IPR013207">
    <property type="entry name" value="LGFP"/>
</dbReference>
<feature type="signal peptide" evidence="3">
    <location>
        <begin position="1"/>
        <end position="16"/>
    </location>
</feature>
<dbReference type="EMBL" id="BNDW01000004">
    <property type="protein sequence ID" value="GHI18943.1"/>
    <property type="molecule type" value="Genomic_DNA"/>
</dbReference>
<dbReference type="Proteomes" id="UP001052739">
    <property type="component" value="Unassembled WGS sequence"/>
</dbReference>
<dbReference type="InterPro" id="IPR013517">
    <property type="entry name" value="FG-GAP"/>
</dbReference>
<name>A0ABQ3P1P6_9ACTN</name>